<name>A0A8J5UVI6_9ASCO</name>
<reference evidence="3 4" key="1">
    <citation type="journal article" date="2021" name="DNA Res.">
        <title>Genome analysis of Candida subhashii reveals its hybrid nature and dual mitochondrial genome conformations.</title>
        <authorList>
            <person name="Mixao V."/>
            <person name="Hegedusova E."/>
            <person name="Saus E."/>
            <person name="Pryszcz L.P."/>
            <person name="Cillingova A."/>
            <person name="Nosek J."/>
            <person name="Gabaldon T."/>
        </authorList>
    </citation>
    <scope>NUCLEOTIDE SEQUENCE [LARGE SCALE GENOMIC DNA]</scope>
    <source>
        <strain evidence="3 4">CBS 10753</strain>
    </source>
</reference>
<feature type="signal peptide" evidence="2">
    <location>
        <begin position="1"/>
        <end position="18"/>
    </location>
</feature>
<dbReference type="AlphaFoldDB" id="A0A8J5UVI6"/>
<organism evidence="3 4">
    <name type="scientific">[Candida] subhashii</name>
    <dbReference type="NCBI Taxonomy" id="561895"/>
    <lineage>
        <taxon>Eukaryota</taxon>
        <taxon>Fungi</taxon>
        <taxon>Dikarya</taxon>
        <taxon>Ascomycota</taxon>
        <taxon>Saccharomycotina</taxon>
        <taxon>Pichiomycetes</taxon>
        <taxon>Debaryomycetaceae</taxon>
        <taxon>Spathaspora</taxon>
    </lineage>
</organism>
<keyword evidence="2" id="KW-0732">Signal</keyword>
<keyword evidence="4" id="KW-1185">Reference proteome</keyword>
<feature type="compositionally biased region" description="Low complexity" evidence="1">
    <location>
        <begin position="210"/>
        <end position="228"/>
    </location>
</feature>
<accession>A0A8J5UVI6</accession>
<proteinExistence type="predicted"/>
<dbReference type="OrthoDB" id="4022151at2759"/>
<feature type="region of interest" description="Disordered" evidence="1">
    <location>
        <begin position="201"/>
        <end position="253"/>
    </location>
</feature>
<dbReference type="GeneID" id="73472211"/>
<dbReference type="Proteomes" id="UP000694255">
    <property type="component" value="Unassembled WGS sequence"/>
</dbReference>
<evidence type="ECO:0000313" key="3">
    <source>
        <dbReference type="EMBL" id="KAG7661039.1"/>
    </source>
</evidence>
<sequence>MRFQIISILFLVFSWVTAVPVQESTLAELSTDLNNWVQTNFNSKEIAAYDQLLEPFSKAGSIQKREAYEEFIEAALLQINQTGILWTLLDAVALNESRIQTVTGFLGALLSGVEYKIDVGALLTQALSGGLDLSSLESNPFVAAVIQSGLIESFLDGMLLDDQFRPVLVELSYSLILSQREAIKALLTGFLQQTQAAGNAKRADGDEEVAAAQPAAEEAAAEAPSQEAPAEEASAEEASAAEEPAAEDASTEVTDTTGSLNAFLLTALNELLKSPFFQEVAIDTINALNDTGVAVYVTKRFLSTPAYVNLVGAITQTVIQSGAIQIDFSTLDVATIIQAALANFEQIISLVVGFFSGDSSATAGLMSILGKYGAPIMDIIAGLEQKGLFYQLNEYIFGAGDQAASTQSADQVLTDGTQNKATEDEEEGSTSGAISLKFSAPLALLAASALLL</sequence>
<evidence type="ECO:0000313" key="4">
    <source>
        <dbReference type="Proteomes" id="UP000694255"/>
    </source>
</evidence>
<dbReference type="EMBL" id="JAGSYN010000270">
    <property type="protein sequence ID" value="KAG7661039.1"/>
    <property type="molecule type" value="Genomic_DNA"/>
</dbReference>
<protein>
    <submittedName>
        <fullName evidence="3">Uncharacterized protein</fullName>
    </submittedName>
</protein>
<evidence type="ECO:0000256" key="1">
    <source>
        <dbReference type="SAM" id="MobiDB-lite"/>
    </source>
</evidence>
<feature type="chain" id="PRO_5035306356" evidence="2">
    <location>
        <begin position="19"/>
        <end position="452"/>
    </location>
</feature>
<comment type="caution">
    <text evidence="3">The sequence shown here is derived from an EMBL/GenBank/DDBJ whole genome shotgun (WGS) entry which is preliminary data.</text>
</comment>
<evidence type="ECO:0000256" key="2">
    <source>
        <dbReference type="SAM" id="SignalP"/>
    </source>
</evidence>
<gene>
    <name evidence="3" type="ORF">J8A68_005411</name>
</gene>
<dbReference type="RefSeq" id="XP_049261272.1">
    <property type="nucleotide sequence ID" value="XM_049409475.1"/>
</dbReference>